<dbReference type="Proteomes" id="UP000765509">
    <property type="component" value="Unassembled WGS sequence"/>
</dbReference>
<reference evidence="1" key="1">
    <citation type="submission" date="2021-03" db="EMBL/GenBank/DDBJ databases">
        <title>Draft genome sequence of rust myrtle Austropuccinia psidii MF-1, a brazilian biotype.</title>
        <authorList>
            <person name="Quecine M.C."/>
            <person name="Pachon D.M.R."/>
            <person name="Bonatelli M.L."/>
            <person name="Correr F.H."/>
            <person name="Franceschini L.M."/>
            <person name="Leite T.F."/>
            <person name="Margarido G.R.A."/>
            <person name="Almeida C.A."/>
            <person name="Ferrarezi J.A."/>
            <person name="Labate C.A."/>
        </authorList>
    </citation>
    <scope>NUCLEOTIDE SEQUENCE</scope>
    <source>
        <strain evidence="1">MF-1</strain>
    </source>
</reference>
<dbReference type="AlphaFoldDB" id="A0A9Q3BYZ8"/>
<name>A0A9Q3BYZ8_9BASI</name>
<protein>
    <submittedName>
        <fullName evidence="1">Uncharacterized protein</fullName>
    </submittedName>
</protein>
<accession>A0A9Q3BYZ8</accession>
<dbReference type="EMBL" id="AVOT02004015">
    <property type="protein sequence ID" value="MBW0475184.1"/>
    <property type="molecule type" value="Genomic_DNA"/>
</dbReference>
<evidence type="ECO:0000313" key="1">
    <source>
        <dbReference type="EMBL" id="MBW0475184.1"/>
    </source>
</evidence>
<gene>
    <name evidence="1" type="ORF">O181_014899</name>
</gene>
<sequence>MAEVTKKKNPCHNCGSAYHYAIEKFPEEEIKEDSESNSMGEAIRENSYYDQNPIKECLVEYHDKTQLEIQDIQLEACLPQDTSNKNLCKHTQDSQTFLLTVLYFKPFGTVSSNFLKVKS</sequence>
<organism evidence="1 2">
    <name type="scientific">Austropuccinia psidii MF-1</name>
    <dbReference type="NCBI Taxonomy" id="1389203"/>
    <lineage>
        <taxon>Eukaryota</taxon>
        <taxon>Fungi</taxon>
        <taxon>Dikarya</taxon>
        <taxon>Basidiomycota</taxon>
        <taxon>Pucciniomycotina</taxon>
        <taxon>Pucciniomycetes</taxon>
        <taxon>Pucciniales</taxon>
        <taxon>Sphaerophragmiaceae</taxon>
        <taxon>Austropuccinia</taxon>
    </lineage>
</organism>
<keyword evidence="2" id="KW-1185">Reference proteome</keyword>
<proteinExistence type="predicted"/>
<evidence type="ECO:0000313" key="2">
    <source>
        <dbReference type="Proteomes" id="UP000765509"/>
    </source>
</evidence>
<comment type="caution">
    <text evidence="1">The sequence shown here is derived from an EMBL/GenBank/DDBJ whole genome shotgun (WGS) entry which is preliminary data.</text>
</comment>